<dbReference type="AlphaFoldDB" id="A0A3N4MWF1"/>
<dbReference type="PANTHER" id="PTHR46825:SF9">
    <property type="entry name" value="BETA-LACTAMASE-RELATED DOMAIN-CONTAINING PROTEIN"/>
    <property type="match status" value="1"/>
</dbReference>
<accession>A0A3N4MWF1</accession>
<name>A0A3N4MWF1_9BACT</name>
<dbReference type="Proteomes" id="UP000279089">
    <property type="component" value="Unassembled WGS sequence"/>
</dbReference>
<dbReference type="Pfam" id="PF00144">
    <property type="entry name" value="Beta-lactamase"/>
    <property type="match status" value="1"/>
</dbReference>
<dbReference type="Gene3D" id="3.40.710.10">
    <property type="entry name" value="DD-peptidase/beta-lactamase superfamily"/>
    <property type="match status" value="1"/>
</dbReference>
<dbReference type="RefSeq" id="WP_120515861.1">
    <property type="nucleotide sequence ID" value="NZ_QXZY01000004.1"/>
</dbReference>
<keyword evidence="3" id="KW-1185">Reference proteome</keyword>
<dbReference type="SUPFAM" id="SSF49464">
    <property type="entry name" value="Carboxypeptidase regulatory domain-like"/>
    <property type="match status" value="1"/>
</dbReference>
<dbReference type="SUPFAM" id="SSF56601">
    <property type="entry name" value="beta-lactamase/transpeptidase-like"/>
    <property type="match status" value="1"/>
</dbReference>
<dbReference type="Pfam" id="PF13715">
    <property type="entry name" value="CarbopepD_reg_2"/>
    <property type="match status" value="1"/>
</dbReference>
<gene>
    <name evidence="2" type="ORF">EG028_18970</name>
</gene>
<dbReference type="PANTHER" id="PTHR46825">
    <property type="entry name" value="D-ALANYL-D-ALANINE-CARBOXYPEPTIDASE/ENDOPEPTIDASE AMPH"/>
    <property type="match status" value="1"/>
</dbReference>
<proteinExistence type="predicted"/>
<sequence length="775" mass="86636">MLLKYYSFILVFVLFCLLAPSLYAQSPVEIRGRITSGNGQTPVSGAGITINRTGTGTISNGLGDFQLVISRISVNDTLRISSLGYAVKYLPLAGLDAGTPLNITLEPASMALKEVVITARDPVKLIQAAIRKIPDNYITKPHQLRGFYRNTSTRDQDYMQLSEAVFDIYNRGYADKKENELYLIQMRHIRDEKASHGFDLGMKPSNLFDYDIVKGIADNPVFSEEGLRNHRFTIRGVVDYKGIPAYEIRFDQREGLKKSLYRGRLYISTDDLVFLDFDYALSPAGITYNSYGDGATKAMMSVLSIHIQTLRDGAKVEYQKVGDRWVLSHVVSLTSMNFRSKKKQYDFTTNSRVDYIITSVDTTRAEPSSEGKHLGRNKLIEFQNTPQEAEFWRRNTIIVPDFDAEAVAAMLKTRNESNNLKKRAAEQLRQLPPDVSVRIDSMLSFYHRNGQFNGTALIKTGNNVILSKSYGYADKDRHITADSNTRYRIGSLSKPFTAMVILQLAQEGKLSLKDSIGKFLSGYINGQVTIEQLLSHQSGIPNYTANNEYLSQIMHRSFSLKELVTRFCSDSTEFPPGTQFRYSNSGYLLLALIAETVTGKTFPALLKERIFMPVGMKDTYAGTDTPAVNTKAIGYLYEGPEPAYNTGNTLGAGGITSTAADLLKWDNALAGNVLLPEAQMTELTKPRAEYTDWDASYGYGWMIDRRLFKVTGAAHRIVYHPGTDLGFYTMFARQPDNGSLIILLNNTGDFPRFDMTDLMLTELNSGKAEGLSKGQ</sequence>
<organism evidence="2 3">
    <name type="scientific">Chitinophaga barathri</name>
    <dbReference type="NCBI Taxonomy" id="1647451"/>
    <lineage>
        <taxon>Bacteria</taxon>
        <taxon>Pseudomonadati</taxon>
        <taxon>Bacteroidota</taxon>
        <taxon>Chitinophagia</taxon>
        <taxon>Chitinophagales</taxon>
        <taxon>Chitinophagaceae</taxon>
        <taxon>Chitinophaga</taxon>
    </lineage>
</organism>
<reference evidence="3" key="1">
    <citation type="submission" date="2018-11" db="EMBL/GenBank/DDBJ databases">
        <title>Chitinophaga lutea sp.nov., isolate from arsenic contaminated soil.</title>
        <authorList>
            <person name="Zong Y."/>
        </authorList>
    </citation>
    <scope>NUCLEOTIDE SEQUENCE [LARGE SCALE GENOMIC DNA]</scope>
    <source>
        <strain evidence="3">YLT18</strain>
    </source>
</reference>
<evidence type="ECO:0000313" key="2">
    <source>
        <dbReference type="EMBL" id="RPD39723.1"/>
    </source>
</evidence>
<dbReference type="InterPro" id="IPR012338">
    <property type="entry name" value="Beta-lactam/transpept-like"/>
</dbReference>
<feature type="domain" description="Beta-lactamase-related" evidence="1">
    <location>
        <begin position="450"/>
        <end position="754"/>
    </location>
</feature>
<evidence type="ECO:0000259" key="1">
    <source>
        <dbReference type="Pfam" id="PF00144"/>
    </source>
</evidence>
<dbReference type="OrthoDB" id="9793489at2"/>
<comment type="caution">
    <text evidence="2">The sequence shown here is derived from an EMBL/GenBank/DDBJ whole genome shotgun (WGS) entry which is preliminary data.</text>
</comment>
<dbReference type="InterPro" id="IPR050491">
    <property type="entry name" value="AmpC-like"/>
</dbReference>
<dbReference type="EMBL" id="RMBX01000010">
    <property type="protein sequence ID" value="RPD39723.1"/>
    <property type="molecule type" value="Genomic_DNA"/>
</dbReference>
<dbReference type="InterPro" id="IPR008969">
    <property type="entry name" value="CarboxyPept-like_regulatory"/>
</dbReference>
<protein>
    <recommendedName>
        <fullName evidence="1">Beta-lactamase-related domain-containing protein</fullName>
    </recommendedName>
</protein>
<evidence type="ECO:0000313" key="3">
    <source>
        <dbReference type="Proteomes" id="UP000279089"/>
    </source>
</evidence>
<dbReference type="InterPro" id="IPR001466">
    <property type="entry name" value="Beta-lactam-related"/>
</dbReference>